<feature type="transmembrane region" description="Helical" evidence="1">
    <location>
        <begin position="137"/>
        <end position="157"/>
    </location>
</feature>
<evidence type="ECO:0000313" key="2">
    <source>
        <dbReference type="EMBL" id="MDQ0340696.1"/>
    </source>
</evidence>
<keyword evidence="1" id="KW-0812">Transmembrane</keyword>
<evidence type="ECO:0008006" key="4">
    <source>
        <dbReference type="Google" id="ProtNLM"/>
    </source>
</evidence>
<proteinExistence type="predicted"/>
<evidence type="ECO:0000313" key="3">
    <source>
        <dbReference type="Proteomes" id="UP001232445"/>
    </source>
</evidence>
<feature type="transmembrane region" description="Helical" evidence="1">
    <location>
        <begin position="81"/>
        <end position="107"/>
    </location>
</feature>
<accession>A0ABU0CXB2</accession>
<name>A0ABU0CXB2_9BACI</name>
<keyword evidence="1" id="KW-1133">Transmembrane helix</keyword>
<feature type="transmembrane region" description="Helical" evidence="1">
    <location>
        <begin position="20"/>
        <end position="39"/>
    </location>
</feature>
<keyword evidence="3" id="KW-1185">Reference proteome</keyword>
<feature type="transmembrane region" description="Helical" evidence="1">
    <location>
        <begin position="51"/>
        <end position="69"/>
    </location>
</feature>
<feature type="transmembrane region" description="Helical" evidence="1">
    <location>
        <begin position="164"/>
        <end position="184"/>
    </location>
</feature>
<comment type="caution">
    <text evidence="2">The sequence shown here is derived from an EMBL/GenBank/DDBJ whole genome shotgun (WGS) entry which is preliminary data.</text>
</comment>
<organism evidence="2 3">
    <name type="scientific">Caldalkalibacillus uzonensis</name>
    <dbReference type="NCBI Taxonomy" id="353224"/>
    <lineage>
        <taxon>Bacteria</taxon>
        <taxon>Bacillati</taxon>
        <taxon>Bacillota</taxon>
        <taxon>Bacilli</taxon>
        <taxon>Bacillales</taxon>
        <taxon>Bacillaceae</taxon>
        <taxon>Caldalkalibacillus</taxon>
    </lineage>
</organism>
<protein>
    <recommendedName>
        <fullName evidence="4">ABC transporter permease</fullName>
    </recommendedName>
</protein>
<gene>
    <name evidence="2" type="ORF">J2S00_003522</name>
</gene>
<dbReference type="Proteomes" id="UP001232445">
    <property type="component" value="Unassembled WGS sequence"/>
</dbReference>
<feature type="transmembrane region" description="Helical" evidence="1">
    <location>
        <begin position="204"/>
        <end position="223"/>
    </location>
</feature>
<evidence type="ECO:0000256" key="1">
    <source>
        <dbReference type="SAM" id="Phobius"/>
    </source>
</evidence>
<keyword evidence="1" id="KW-0472">Membrane</keyword>
<sequence length="234" mass="26765">MPNLKPVLKLYMLDIKHSYVIFWSILCAVSVLSFVLAVSMPDITFGVSSNFAVYIYLSISGFLMVKETLPYILGMNITRYHYYWGIVVGSLGLVVLSAISLSAYVWFFGLLARWFDLSDRFNVTFIMSNAFMDNEMLTMFSLDLVIGLFLFSLFGLAGAAYYRFGWIPLMTAVVVWMAVIMTPFLRAPLIRLFEWVFVDPVSHISMLCLSLSVFFFGTLWLVIRRATIHPANRQ</sequence>
<dbReference type="EMBL" id="JAUSUQ010000017">
    <property type="protein sequence ID" value="MDQ0340696.1"/>
    <property type="molecule type" value="Genomic_DNA"/>
</dbReference>
<reference evidence="2 3" key="1">
    <citation type="submission" date="2023-07" db="EMBL/GenBank/DDBJ databases">
        <title>Genomic Encyclopedia of Type Strains, Phase IV (KMG-IV): sequencing the most valuable type-strain genomes for metagenomic binning, comparative biology and taxonomic classification.</title>
        <authorList>
            <person name="Goeker M."/>
        </authorList>
    </citation>
    <scope>NUCLEOTIDE SEQUENCE [LARGE SCALE GENOMIC DNA]</scope>
    <source>
        <strain evidence="2 3">DSM 17740</strain>
    </source>
</reference>
<dbReference type="RefSeq" id="WP_307342767.1">
    <property type="nucleotide sequence ID" value="NZ_JAUSUQ010000017.1"/>
</dbReference>